<dbReference type="Proteomes" id="UP000076244">
    <property type="component" value="Chromosome"/>
</dbReference>
<gene>
    <name evidence="1" type="ORF">ADU72_0725</name>
</gene>
<sequence length="38" mass="4109">MVNPLKVESSKMTSVAAIKQFSPPRSPAHLAWNGVDTI</sequence>
<protein>
    <submittedName>
        <fullName evidence="1">Uncharacterized protein</fullName>
    </submittedName>
</protein>
<evidence type="ECO:0000313" key="2">
    <source>
        <dbReference type="Proteomes" id="UP000076244"/>
    </source>
</evidence>
<organism evidence="1 2">
    <name type="scientific">Pediococcus damnosus</name>
    <dbReference type="NCBI Taxonomy" id="51663"/>
    <lineage>
        <taxon>Bacteria</taxon>
        <taxon>Bacillati</taxon>
        <taxon>Bacillota</taxon>
        <taxon>Bacilli</taxon>
        <taxon>Lactobacillales</taxon>
        <taxon>Lactobacillaceae</taxon>
        <taxon>Pediococcus</taxon>
    </lineage>
</organism>
<reference evidence="1 2" key="1">
    <citation type="journal article" date="2016" name="PLoS ONE">
        <title>The Identification of Novel Diagnostic Marker Genes for the Detection of Beer Spoiling Pediococcus damnosus Strains Using the BlAst Diagnostic Gene findEr.</title>
        <authorList>
            <person name="Behr J."/>
            <person name="Geissler A.J."/>
            <person name="Schmid J."/>
            <person name="Zehe A."/>
            <person name="Vogel R.F."/>
        </authorList>
    </citation>
    <scope>NUCLEOTIDE SEQUENCE [LARGE SCALE GENOMIC DNA]</scope>
    <source>
        <strain evidence="1 2">TMW 2.1535</strain>
    </source>
</reference>
<keyword evidence="2" id="KW-1185">Reference proteome</keyword>
<name>A0ABM6A316_9LACO</name>
<accession>A0ABM6A316</accession>
<evidence type="ECO:0000313" key="1">
    <source>
        <dbReference type="EMBL" id="AMV66670.1"/>
    </source>
</evidence>
<dbReference type="EMBL" id="CP012288">
    <property type="protein sequence ID" value="AMV66670.1"/>
    <property type="molecule type" value="Genomic_DNA"/>
</dbReference>
<proteinExistence type="predicted"/>